<sequence length="195" mass="21057">MIYVLWMAAFVGGLFATNGGTELGVFGKNQKPQVLQMEAAAEPANEVGLVAVKVEGRDPMELYQVKLADGRLCLVTKNKQSMSCSGTQSNLEKPGNLVAKQFEQTTLPGPGLYRLVFSGSVECVLTAAKTGLSCNFGRKGSETVPNIVSVGRIKSEGKGPEFYQVRYEDGLNCLLPHSKTAVQCFWPHGETLKQP</sequence>
<proteinExistence type="predicted"/>
<name>A0A1F6H120_9PROT</name>
<accession>A0A1F6H120</accession>
<evidence type="ECO:0000313" key="2">
    <source>
        <dbReference type="Proteomes" id="UP000177583"/>
    </source>
</evidence>
<protein>
    <submittedName>
        <fullName evidence="1">Uncharacterized protein</fullName>
    </submittedName>
</protein>
<evidence type="ECO:0000313" key="1">
    <source>
        <dbReference type="EMBL" id="OGH03990.1"/>
    </source>
</evidence>
<organism evidence="1 2">
    <name type="scientific">Candidatus Lambdaproteobacteria bacterium RIFOXYD2_FULL_56_26</name>
    <dbReference type="NCBI Taxonomy" id="1817773"/>
    <lineage>
        <taxon>Bacteria</taxon>
        <taxon>Pseudomonadati</taxon>
        <taxon>Pseudomonadota</taxon>
        <taxon>Candidatus Lambdaproteobacteria</taxon>
    </lineage>
</organism>
<gene>
    <name evidence="1" type="ORF">A2557_11235</name>
</gene>
<dbReference type="Proteomes" id="UP000177583">
    <property type="component" value="Unassembled WGS sequence"/>
</dbReference>
<dbReference type="AlphaFoldDB" id="A0A1F6H120"/>
<dbReference type="EMBL" id="MFNF01000008">
    <property type="protein sequence ID" value="OGH03990.1"/>
    <property type="molecule type" value="Genomic_DNA"/>
</dbReference>
<comment type="caution">
    <text evidence="1">The sequence shown here is derived from an EMBL/GenBank/DDBJ whole genome shotgun (WGS) entry which is preliminary data.</text>
</comment>
<reference evidence="1 2" key="1">
    <citation type="journal article" date="2016" name="Nat. Commun.">
        <title>Thousands of microbial genomes shed light on interconnected biogeochemical processes in an aquifer system.</title>
        <authorList>
            <person name="Anantharaman K."/>
            <person name="Brown C.T."/>
            <person name="Hug L.A."/>
            <person name="Sharon I."/>
            <person name="Castelle C.J."/>
            <person name="Probst A.J."/>
            <person name="Thomas B.C."/>
            <person name="Singh A."/>
            <person name="Wilkins M.J."/>
            <person name="Karaoz U."/>
            <person name="Brodie E.L."/>
            <person name="Williams K.H."/>
            <person name="Hubbard S.S."/>
            <person name="Banfield J.F."/>
        </authorList>
    </citation>
    <scope>NUCLEOTIDE SEQUENCE [LARGE SCALE GENOMIC DNA]</scope>
</reference>